<evidence type="ECO:0000313" key="6">
    <source>
        <dbReference type="EMBL" id="ADH92752.1"/>
    </source>
</evidence>
<evidence type="ECO:0000259" key="5">
    <source>
        <dbReference type="PROSITE" id="PS50977"/>
    </source>
</evidence>
<dbReference type="RefSeq" id="WP_013170248.1">
    <property type="nucleotide sequence ID" value="NC_014218.1"/>
</dbReference>
<keyword evidence="3" id="KW-0804">Transcription</keyword>
<accession>D7BPA3</accession>
<feature type="domain" description="HTH tetR-type" evidence="5">
    <location>
        <begin position="12"/>
        <end position="73"/>
    </location>
</feature>
<dbReference type="InterPro" id="IPR050109">
    <property type="entry name" value="HTH-type_TetR-like_transc_reg"/>
</dbReference>
<evidence type="ECO:0000256" key="2">
    <source>
        <dbReference type="ARBA" id="ARBA00023125"/>
    </source>
</evidence>
<dbReference type="SUPFAM" id="SSF46689">
    <property type="entry name" value="Homeodomain-like"/>
    <property type="match status" value="1"/>
</dbReference>
<dbReference type="EMBL" id="CP002045">
    <property type="protein sequence ID" value="ADH92752.1"/>
    <property type="molecule type" value="Genomic_DNA"/>
</dbReference>
<keyword evidence="7" id="KW-1185">Reference proteome</keyword>
<evidence type="ECO:0000256" key="1">
    <source>
        <dbReference type="ARBA" id="ARBA00023015"/>
    </source>
</evidence>
<dbReference type="InterPro" id="IPR023772">
    <property type="entry name" value="DNA-bd_HTH_TetR-type_CS"/>
</dbReference>
<gene>
    <name evidence="6" type="ordered locus">Arch_1032</name>
</gene>
<evidence type="ECO:0000313" key="7">
    <source>
        <dbReference type="Proteomes" id="UP000000376"/>
    </source>
</evidence>
<organism evidence="6 7">
    <name type="scientific">Arcanobacterium haemolyticum (strain ATCC 9345 / DSM 20595 / CCM 5947 / CCUG 17215 / LMG 16163 / NBRC 15585 / NCTC 8452 / 11018)</name>
    <dbReference type="NCBI Taxonomy" id="644284"/>
    <lineage>
        <taxon>Bacteria</taxon>
        <taxon>Bacillati</taxon>
        <taxon>Actinomycetota</taxon>
        <taxon>Actinomycetes</taxon>
        <taxon>Actinomycetales</taxon>
        <taxon>Actinomycetaceae</taxon>
        <taxon>Arcanobacterium</taxon>
    </lineage>
</organism>
<evidence type="ECO:0000256" key="3">
    <source>
        <dbReference type="ARBA" id="ARBA00023163"/>
    </source>
</evidence>
<proteinExistence type="predicted"/>
<dbReference type="PANTHER" id="PTHR30055:SF238">
    <property type="entry name" value="MYCOFACTOCIN BIOSYNTHESIS TRANSCRIPTIONAL REGULATOR MFTR-RELATED"/>
    <property type="match status" value="1"/>
</dbReference>
<dbReference type="InterPro" id="IPR009057">
    <property type="entry name" value="Homeodomain-like_sf"/>
</dbReference>
<name>D7BPA3_ARCHD</name>
<sequence>MTECPWRETKRRETRDAIVRSAIELTDNAQSIDAISVDDIARHAGISRRTFFNHFPSKMSALLEPLFELRSFYTREVLHAPENTDVWQVLDNAIMATLETCDDLELAARSEFILTHLVHQSSAPAEIPNQEAEIAHAQALHENLRKRLGNDDPVALSLLSVIGEHILRLALRQARSSSSPLTTARDTTRHAFGLLRNTHTNFLPES</sequence>
<dbReference type="Pfam" id="PF00440">
    <property type="entry name" value="TetR_N"/>
    <property type="match status" value="1"/>
</dbReference>
<feature type="DNA-binding region" description="H-T-H motif" evidence="4">
    <location>
        <begin position="36"/>
        <end position="55"/>
    </location>
</feature>
<evidence type="ECO:0000256" key="4">
    <source>
        <dbReference type="PROSITE-ProRule" id="PRU00335"/>
    </source>
</evidence>
<keyword evidence="2 4" id="KW-0238">DNA-binding</keyword>
<dbReference type="Gene3D" id="1.10.357.10">
    <property type="entry name" value="Tetracycline Repressor, domain 2"/>
    <property type="match status" value="1"/>
</dbReference>
<dbReference type="KEGG" id="ahe:Arch_1032"/>
<dbReference type="GO" id="GO:0003700">
    <property type="term" value="F:DNA-binding transcription factor activity"/>
    <property type="evidence" value="ECO:0007669"/>
    <property type="project" value="TreeGrafter"/>
</dbReference>
<dbReference type="HOGENOM" id="CLU_069356_2_3_11"/>
<dbReference type="PANTHER" id="PTHR30055">
    <property type="entry name" value="HTH-TYPE TRANSCRIPTIONAL REGULATOR RUTR"/>
    <property type="match status" value="1"/>
</dbReference>
<dbReference type="GO" id="GO:0000976">
    <property type="term" value="F:transcription cis-regulatory region binding"/>
    <property type="evidence" value="ECO:0007669"/>
    <property type="project" value="TreeGrafter"/>
</dbReference>
<dbReference type="InterPro" id="IPR001647">
    <property type="entry name" value="HTH_TetR"/>
</dbReference>
<keyword evidence="1" id="KW-0805">Transcription regulation</keyword>
<dbReference type="OrthoDB" id="8688418at2"/>
<dbReference type="AlphaFoldDB" id="D7BPA3"/>
<dbReference type="Proteomes" id="UP000000376">
    <property type="component" value="Chromosome"/>
</dbReference>
<dbReference type="eggNOG" id="COG1309">
    <property type="taxonomic scope" value="Bacteria"/>
</dbReference>
<dbReference type="STRING" id="644284.Arch_1032"/>
<dbReference type="PROSITE" id="PS01081">
    <property type="entry name" value="HTH_TETR_1"/>
    <property type="match status" value="1"/>
</dbReference>
<dbReference type="PROSITE" id="PS50977">
    <property type="entry name" value="HTH_TETR_2"/>
    <property type="match status" value="1"/>
</dbReference>
<protein>
    <submittedName>
        <fullName evidence="6">Transcriptional regulator, TetR family</fullName>
    </submittedName>
</protein>
<reference evidence="6 7" key="1">
    <citation type="journal article" date="2010" name="Stand. Genomic Sci.">
        <title>Complete genome sequence of Arcanobacterium haemolyticum type strain (11018).</title>
        <authorList>
            <person name="Yasawong M."/>
            <person name="Teshima H."/>
            <person name="Lapidus A."/>
            <person name="Nolan M."/>
            <person name="Lucas S."/>
            <person name="Glavina Del Rio T."/>
            <person name="Tice H."/>
            <person name="Cheng J."/>
            <person name="Bruce D."/>
            <person name="Detter C."/>
            <person name="Tapia R."/>
            <person name="Han C."/>
            <person name="Goodwin L."/>
            <person name="Pitluck S."/>
            <person name="Liolios K."/>
            <person name="Ivanova N."/>
            <person name="Mavromatis K."/>
            <person name="Mikhailova N."/>
            <person name="Pati A."/>
            <person name="Chen A."/>
            <person name="Palaniappan K."/>
            <person name="Land M."/>
            <person name="Hauser L."/>
            <person name="Chang Y."/>
            <person name="Jeffries C."/>
            <person name="Rohde M."/>
            <person name="Sikorski J."/>
            <person name="Pukall R."/>
            <person name="Goker M."/>
            <person name="Woyke T."/>
            <person name="Bristow J."/>
            <person name="Eisen J."/>
            <person name="Markowitz V."/>
            <person name="Hugenholtz P."/>
            <person name="Kyrpides N."/>
            <person name="Klenk H."/>
        </authorList>
    </citation>
    <scope>NUCLEOTIDE SEQUENCE [LARGE SCALE GENOMIC DNA]</scope>
    <source>
        <strain evidence="7">ATCC 9345 / DSM 20595 / CCUG 17215 / LMG 16163 / NBRC 15585 / NCTC 8452 / 11018</strain>
    </source>
</reference>